<feature type="transmembrane region" description="Helical" evidence="12">
    <location>
        <begin position="27"/>
        <end position="50"/>
    </location>
</feature>
<evidence type="ECO:0000313" key="15">
    <source>
        <dbReference type="Proteomes" id="UP000243180"/>
    </source>
</evidence>
<comment type="function">
    <text evidence="11">Part of the ABC transporter complex NodIJ involved in the export of the nodulation factors (Nod factors), the bacterial signal molecules that induce symbiosis and subsequent nodulation induction. Nod factors are LCO (lipo-chitin oligosaccharide), a modified beta-1,4-linked N-acetylglucosamine oligosaccharide. This subunit encodes the transporter.</text>
</comment>
<accession>A0A1B4XCS0</accession>
<dbReference type="OrthoDB" id="9778589at2"/>
<dbReference type="InterPro" id="IPR051784">
    <property type="entry name" value="Nod_factor_ABC_transporter"/>
</dbReference>
<evidence type="ECO:0000256" key="8">
    <source>
        <dbReference type="ARBA" id="ARBA00022692"/>
    </source>
</evidence>
<dbReference type="InterPro" id="IPR013525">
    <property type="entry name" value="ABC2_TM"/>
</dbReference>
<dbReference type="PROSITE" id="PS51012">
    <property type="entry name" value="ABC_TM2"/>
    <property type="match status" value="1"/>
</dbReference>
<proteinExistence type="inferred from homology"/>
<dbReference type="AlphaFoldDB" id="A0A1B4XCS0"/>
<dbReference type="PANTHER" id="PTHR43229:SF2">
    <property type="entry name" value="NODULATION PROTEIN J"/>
    <property type="match status" value="1"/>
</dbReference>
<keyword evidence="5" id="KW-0536">Nodulation</keyword>
<evidence type="ECO:0000256" key="11">
    <source>
        <dbReference type="ARBA" id="ARBA00025119"/>
    </source>
</evidence>
<dbReference type="InterPro" id="IPR047817">
    <property type="entry name" value="ABC2_TM_bact-type"/>
</dbReference>
<comment type="similarity">
    <text evidence="2">Belongs to the ABC-2 integral membrane protein family. Lipooligosaccharide exporter (TC 3.A.1.102) subfamily.</text>
</comment>
<feature type="transmembrane region" description="Helical" evidence="12">
    <location>
        <begin position="231"/>
        <end position="250"/>
    </location>
</feature>
<keyword evidence="8 12" id="KW-0812">Transmembrane</keyword>
<dbReference type="GO" id="GO:0043190">
    <property type="term" value="C:ATP-binding cassette (ABC) transporter complex"/>
    <property type="evidence" value="ECO:0007669"/>
    <property type="project" value="InterPro"/>
</dbReference>
<evidence type="ECO:0000256" key="3">
    <source>
        <dbReference type="ARBA" id="ARBA00011350"/>
    </source>
</evidence>
<dbReference type="PIRSF" id="PIRSF006648">
    <property type="entry name" value="DrrB"/>
    <property type="match status" value="1"/>
</dbReference>
<dbReference type="GO" id="GO:0140359">
    <property type="term" value="F:ABC-type transporter activity"/>
    <property type="evidence" value="ECO:0007669"/>
    <property type="project" value="InterPro"/>
</dbReference>
<dbReference type="Proteomes" id="UP000243180">
    <property type="component" value="Chromosome"/>
</dbReference>
<feature type="transmembrane region" description="Helical" evidence="12">
    <location>
        <begin position="62"/>
        <end position="85"/>
    </location>
</feature>
<keyword evidence="6 12" id="KW-1003">Cell membrane</keyword>
<dbReference type="Pfam" id="PF01061">
    <property type="entry name" value="ABC2_membrane"/>
    <property type="match status" value="1"/>
</dbReference>
<dbReference type="EMBL" id="AP014879">
    <property type="protein sequence ID" value="BAV32609.1"/>
    <property type="molecule type" value="Genomic_DNA"/>
</dbReference>
<reference evidence="14 15" key="1">
    <citation type="submission" date="2015-05" db="EMBL/GenBank/DDBJ databases">
        <title>Complete genome sequence of a sulfur-oxidizing gammaproteobacterium strain HA5.</title>
        <authorList>
            <person name="Miura A."/>
            <person name="Kojima H."/>
            <person name="Fukui M."/>
        </authorList>
    </citation>
    <scope>NUCLEOTIDE SEQUENCE [LARGE SCALE GENOMIC DNA]</scope>
    <source>
        <strain evidence="14 15">HA5</strain>
    </source>
</reference>
<gene>
    <name evidence="14" type="ORF">SCL_0287</name>
</gene>
<evidence type="ECO:0000256" key="10">
    <source>
        <dbReference type="ARBA" id="ARBA00023136"/>
    </source>
</evidence>
<dbReference type="KEGG" id="slim:SCL_0287"/>
<feature type="domain" description="ABC transmembrane type-2" evidence="13">
    <location>
        <begin position="30"/>
        <end position="256"/>
    </location>
</feature>
<protein>
    <recommendedName>
        <fullName evidence="12">Transport permease protein</fullName>
    </recommendedName>
</protein>
<evidence type="ECO:0000256" key="9">
    <source>
        <dbReference type="ARBA" id="ARBA00022989"/>
    </source>
</evidence>
<evidence type="ECO:0000256" key="12">
    <source>
        <dbReference type="RuleBase" id="RU361157"/>
    </source>
</evidence>
<dbReference type="NCBIfam" id="TIGR01291">
    <property type="entry name" value="nodJ"/>
    <property type="match status" value="1"/>
</dbReference>
<organism evidence="14 15">
    <name type="scientific">Sulfuricaulis limicola</name>
    <dbReference type="NCBI Taxonomy" id="1620215"/>
    <lineage>
        <taxon>Bacteria</taxon>
        <taxon>Pseudomonadati</taxon>
        <taxon>Pseudomonadota</taxon>
        <taxon>Gammaproteobacteria</taxon>
        <taxon>Acidiferrobacterales</taxon>
        <taxon>Acidiferrobacteraceae</taxon>
        <taxon>Sulfuricaulis</taxon>
    </lineage>
</organism>
<dbReference type="GO" id="GO:0015772">
    <property type="term" value="P:oligosaccharide transport"/>
    <property type="evidence" value="ECO:0007669"/>
    <property type="project" value="InterPro"/>
</dbReference>
<evidence type="ECO:0000256" key="1">
    <source>
        <dbReference type="ARBA" id="ARBA00004429"/>
    </source>
</evidence>
<dbReference type="InterPro" id="IPR005981">
    <property type="entry name" value="ABC_transptNodJ"/>
</dbReference>
<dbReference type="PRINTS" id="PR00164">
    <property type="entry name" value="ABC2TRNSPORT"/>
</dbReference>
<comment type="subunit">
    <text evidence="3">The complex is composed of two ATP-binding proteins (NodI) and two transmembrane proteins (NodJ).</text>
</comment>
<feature type="transmembrane region" description="Helical" evidence="12">
    <location>
        <begin position="116"/>
        <end position="139"/>
    </location>
</feature>
<evidence type="ECO:0000313" key="14">
    <source>
        <dbReference type="EMBL" id="BAV32609.1"/>
    </source>
</evidence>
<feature type="transmembrane region" description="Helical" evidence="12">
    <location>
        <begin position="175"/>
        <end position="194"/>
    </location>
</feature>
<keyword evidence="10 12" id="KW-0472">Membrane</keyword>
<keyword evidence="4 12" id="KW-0813">Transport</keyword>
<keyword evidence="15" id="KW-1185">Reference proteome</keyword>
<name>A0A1B4XCS0_9GAMM</name>
<dbReference type="PANTHER" id="PTHR43229">
    <property type="entry name" value="NODULATION PROTEIN J"/>
    <property type="match status" value="1"/>
</dbReference>
<keyword evidence="9 12" id="KW-1133">Transmembrane helix</keyword>
<evidence type="ECO:0000259" key="13">
    <source>
        <dbReference type="PROSITE" id="PS51012"/>
    </source>
</evidence>
<evidence type="ECO:0000256" key="4">
    <source>
        <dbReference type="ARBA" id="ARBA00022448"/>
    </source>
</evidence>
<evidence type="ECO:0000256" key="6">
    <source>
        <dbReference type="ARBA" id="ARBA00022475"/>
    </source>
</evidence>
<evidence type="ECO:0000256" key="5">
    <source>
        <dbReference type="ARBA" id="ARBA00022458"/>
    </source>
</evidence>
<dbReference type="InParanoid" id="A0A1B4XCS0"/>
<evidence type="ECO:0000256" key="2">
    <source>
        <dbReference type="ARBA" id="ARBA00008394"/>
    </source>
</evidence>
<keyword evidence="7" id="KW-0997">Cell inner membrane</keyword>
<sequence>MAMLYIPRFQGAAIAVWRRNMLVWRKLMLPSIFINFGEPFLYLLGLGYGLGLFIGEMMNMPYLTFLASGILASSAMNTASFEAMFSVYTRMIPQKTYEAILTTPLEVQDILAGEMLWCATKCVISGTAILVVAALLGAVQGWHALWVPLVLLLVGLCFSGMGLVMTALAPGYDFFNYYVTLVLTPMFILSGVFYPVTSLPVVLQSIVQLLPLSHAVDLIRPLVAGLPLSNVPLHVLMLAGYGAAGYFIAVRLTRRRLLV</sequence>
<comment type="subcellular location">
    <subcellularLocation>
        <location evidence="1 12">Cell inner membrane</location>
        <topology evidence="1 12">Multi-pass membrane protein</topology>
    </subcellularLocation>
</comment>
<feature type="transmembrane region" description="Helical" evidence="12">
    <location>
        <begin position="145"/>
        <end position="168"/>
    </location>
</feature>
<evidence type="ECO:0000256" key="7">
    <source>
        <dbReference type="ARBA" id="ARBA00022519"/>
    </source>
</evidence>
<dbReference type="InterPro" id="IPR000412">
    <property type="entry name" value="ABC_2_transport"/>
</dbReference>